<dbReference type="CDD" id="cd16143">
    <property type="entry name" value="ARS_like"/>
    <property type="match status" value="1"/>
</dbReference>
<feature type="domain" description="Sulfatase N-terminal" evidence="6">
    <location>
        <begin position="23"/>
        <end position="387"/>
    </location>
</feature>
<proteinExistence type="inferred from homology"/>
<feature type="signal peptide" evidence="5">
    <location>
        <begin position="1"/>
        <end position="19"/>
    </location>
</feature>
<dbReference type="PANTHER" id="PTHR42693:SF53">
    <property type="entry name" value="ENDO-4-O-SULFATASE"/>
    <property type="match status" value="1"/>
</dbReference>
<keyword evidence="8" id="KW-1185">Reference proteome</keyword>
<sequence length="511" mass="57107">MKRFFLLCSAMLAISVVQAAKLPNVVVIYADDMGFGDLGANNPESKIPTPNLDQLADQGMRFTDGHSSSGICTPSRFALLTGQHHWRRFHGIVNAFGESVFEPDDFTLAKMFKSKGYNTAAVGKWHLGWNWDALKIDDTANTTVEQWGKKKKAYKPEAFDWSKPIPNGPLAQGFDYYFGDGTINFPPYCFVENDRVTEVPTVMMDTKLFKEIPEGNWEFRPGPMVEGWNPYKVLPTLADKAVAWIGKQKKEQPFFLYFAFPSPHAPIIPNDEYRGKSEAGPYGDFVVESDAMAGKIFQALEAGGFSKNTIVVFTADNGPEKYAYERQKKFGHWSSGPSRGLKRDVWEGGHRVPFVVSWPGKVKPGMVSDETVSQVDLATTFAKVIGYDMTSTEAVDSYNLLPVLEEKKYSQPLRKATVQNTFDKAFALRQGDWVYIDAKSGEHSKSPAWFNEERGYGKDATPGLLYNLKDDPAQHVNLYASHPEKVGEMKALLERYKGGEGCAPHAKNSNH</sequence>
<dbReference type="Proteomes" id="UP000346198">
    <property type="component" value="Unassembled WGS sequence"/>
</dbReference>
<dbReference type="GO" id="GO:0046872">
    <property type="term" value="F:metal ion binding"/>
    <property type="evidence" value="ECO:0007669"/>
    <property type="project" value="UniProtKB-KW"/>
</dbReference>
<keyword evidence="4" id="KW-0106">Calcium</keyword>
<dbReference type="Gene3D" id="3.40.720.10">
    <property type="entry name" value="Alkaline Phosphatase, subunit A"/>
    <property type="match status" value="1"/>
</dbReference>
<dbReference type="SUPFAM" id="SSF53649">
    <property type="entry name" value="Alkaline phosphatase-like"/>
    <property type="match status" value="1"/>
</dbReference>
<keyword evidence="5" id="KW-0732">Signal</keyword>
<evidence type="ECO:0000256" key="2">
    <source>
        <dbReference type="ARBA" id="ARBA00022723"/>
    </source>
</evidence>
<dbReference type="InterPro" id="IPR024607">
    <property type="entry name" value="Sulfatase_CS"/>
</dbReference>
<keyword evidence="2" id="KW-0479">Metal-binding</keyword>
<gene>
    <name evidence="7" type="primary">atsA_42</name>
    <name evidence="7" type="ORF">SCARR_00531</name>
</gene>
<feature type="chain" id="PRO_5028956544" evidence="5">
    <location>
        <begin position="20"/>
        <end position="511"/>
    </location>
</feature>
<accession>A0A6C2UEE0</accession>
<dbReference type="Pfam" id="PF00884">
    <property type="entry name" value="Sulfatase"/>
    <property type="match status" value="1"/>
</dbReference>
<evidence type="ECO:0000313" key="7">
    <source>
        <dbReference type="EMBL" id="VGO18478.1"/>
    </source>
</evidence>
<evidence type="ECO:0000256" key="3">
    <source>
        <dbReference type="ARBA" id="ARBA00022801"/>
    </source>
</evidence>
<dbReference type="PROSITE" id="PS00523">
    <property type="entry name" value="SULFATASE_1"/>
    <property type="match status" value="1"/>
</dbReference>
<dbReference type="RefSeq" id="WP_136059955.1">
    <property type="nucleotide sequence ID" value="NZ_CAAHFH010000001.1"/>
</dbReference>
<dbReference type="EMBL" id="CAAHFH010000001">
    <property type="protein sequence ID" value="VGO18478.1"/>
    <property type="molecule type" value="Genomic_DNA"/>
</dbReference>
<evidence type="ECO:0000256" key="1">
    <source>
        <dbReference type="ARBA" id="ARBA00008779"/>
    </source>
</evidence>
<dbReference type="InterPro" id="IPR000917">
    <property type="entry name" value="Sulfatase_N"/>
</dbReference>
<dbReference type="InterPro" id="IPR017850">
    <property type="entry name" value="Alkaline_phosphatase_core_sf"/>
</dbReference>
<evidence type="ECO:0000256" key="5">
    <source>
        <dbReference type="SAM" id="SignalP"/>
    </source>
</evidence>
<dbReference type="GO" id="GO:0004065">
    <property type="term" value="F:arylsulfatase activity"/>
    <property type="evidence" value="ECO:0007669"/>
    <property type="project" value="TreeGrafter"/>
</dbReference>
<evidence type="ECO:0000313" key="8">
    <source>
        <dbReference type="Proteomes" id="UP000346198"/>
    </source>
</evidence>
<keyword evidence="3" id="KW-0378">Hydrolase</keyword>
<dbReference type="PANTHER" id="PTHR42693">
    <property type="entry name" value="ARYLSULFATASE FAMILY MEMBER"/>
    <property type="match status" value="1"/>
</dbReference>
<dbReference type="Gene3D" id="3.30.1120.10">
    <property type="match status" value="1"/>
</dbReference>
<evidence type="ECO:0000256" key="4">
    <source>
        <dbReference type="ARBA" id="ARBA00022837"/>
    </source>
</evidence>
<dbReference type="AlphaFoldDB" id="A0A6C2UEE0"/>
<evidence type="ECO:0000259" key="6">
    <source>
        <dbReference type="Pfam" id="PF00884"/>
    </source>
</evidence>
<organism evidence="7 8">
    <name type="scientific">Pontiella sulfatireligans</name>
    <dbReference type="NCBI Taxonomy" id="2750658"/>
    <lineage>
        <taxon>Bacteria</taxon>
        <taxon>Pseudomonadati</taxon>
        <taxon>Kiritimatiellota</taxon>
        <taxon>Kiritimatiellia</taxon>
        <taxon>Kiritimatiellales</taxon>
        <taxon>Pontiellaceae</taxon>
        <taxon>Pontiella</taxon>
    </lineage>
</organism>
<name>A0A6C2UEE0_9BACT</name>
<comment type="similarity">
    <text evidence="1">Belongs to the sulfatase family.</text>
</comment>
<dbReference type="InterPro" id="IPR050738">
    <property type="entry name" value="Sulfatase"/>
</dbReference>
<reference evidence="7 8" key="1">
    <citation type="submission" date="2019-04" db="EMBL/GenBank/DDBJ databases">
        <authorList>
            <person name="Van Vliet M D."/>
        </authorList>
    </citation>
    <scope>NUCLEOTIDE SEQUENCE [LARGE SCALE GENOMIC DNA]</scope>
    <source>
        <strain evidence="7 8">F21</strain>
    </source>
</reference>
<protein>
    <submittedName>
        <fullName evidence="7">Arylsulfatase</fullName>
    </submittedName>
</protein>
<dbReference type="PROSITE" id="PS00149">
    <property type="entry name" value="SULFATASE_2"/>
    <property type="match status" value="1"/>
</dbReference>